<dbReference type="CDD" id="cd00090">
    <property type="entry name" value="HTH_ARSR"/>
    <property type="match status" value="1"/>
</dbReference>
<dbReference type="GO" id="GO:0003700">
    <property type="term" value="F:DNA-binding transcription factor activity"/>
    <property type="evidence" value="ECO:0007669"/>
    <property type="project" value="InterPro"/>
</dbReference>
<comment type="caution">
    <text evidence="2">The sequence shown here is derived from an EMBL/GenBank/DDBJ whole genome shotgun (WGS) entry which is preliminary data.</text>
</comment>
<protein>
    <submittedName>
        <fullName evidence="2">Transcriptional regulator, ArsR family</fullName>
    </submittedName>
</protein>
<dbReference type="InterPro" id="IPR036388">
    <property type="entry name" value="WH-like_DNA-bd_sf"/>
</dbReference>
<dbReference type="PANTHER" id="PTHR35090:SF2">
    <property type="entry name" value="ARSR FAMILY TRANSCRIPTIONAL REGULATOR"/>
    <property type="match status" value="1"/>
</dbReference>
<dbReference type="Gene3D" id="3.30.1380.20">
    <property type="entry name" value="Trafficking protein particle complex subunit 3"/>
    <property type="match status" value="1"/>
</dbReference>
<dbReference type="SUPFAM" id="SSF111126">
    <property type="entry name" value="Ligand-binding domain in the NO signalling and Golgi transport"/>
    <property type="match status" value="1"/>
</dbReference>
<dbReference type="InterPro" id="IPR004096">
    <property type="entry name" value="V4R"/>
</dbReference>
<dbReference type="Pfam" id="PF02830">
    <property type="entry name" value="V4R"/>
    <property type="match status" value="1"/>
</dbReference>
<dbReference type="Pfam" id="PF01022">
    <property type="entry name" value="HTH_5"/>
    <property type="match status" value="1"/>
</dbReference>
<dbReference type="PATRIC" id="fig|1719120.3.peg.3242"/>
<dbReference type="PANTHER" id="PTHR35090">
    <property type="entry name" value="DNA-DIRECTED RNA POLYMERASE SUBUNIT I"/>
    <property type="match status" value="1"/>
</dbReference>
<feature type="domain" description="4-vinyl reductase 4VR" evidence="1">
    <location>
        <begin position="180"/>
        <end position="242"/>
    </location>
</feature>
<dbReference type="InterPro" id="IPR036390">
    <property type="entry name" value="WH_DNA-bd_sf"/>
</dbReference>
<dbReference type="AlphaFoldDB" id="A0A0P8A2X8"/>
<dbReference type="EMBL" id="LKCM01000233">
    <property type="protein sequence ID" value="KPQ42455.1"/>
    <property type="molecule type" value="Genomic_DNA"/>
</dbReference>
<dbReference type="Gene3D" id="1.10.10.10">
    <property type="entry name" value="Winged helix-like DNA-binding domain superfamily/Winged helix DNA-binding domain"/>
    <property type="match status" value="1"/>
</dbReference>
<dbReference type="InterPro" id="IPR001845">
    <property type="entry name" value="HTH_ArsR_DNA-bd_dom"/>
</dbReference>
<dbReference type="SMART" id="SM00989">
    <property type="entry name" value="V4R"/>
    <property type="match status" value="1"/>
</dbReference>
<dbReference type="Proteomes" id="UP000050360">
    <property type="component" value="Unassembled WGS sequence"/>
</dbReference>
<evidence type="ECO:0000313" key="2">
    <source>
        <dbReference type="EMBL" id="KPQ42455.1"/>
    </source>
</evidence>
<dbReference type="InterPro" id="IPR024096">
    <property type="entry name" value="NO_sig/Golgi_transp_ligand-bd"/>
</dbReference>
<dbReference type="InterPro" id="IPR011991">
    <property type="entry name" value="ArsR-like_HTH"/>
</dbReference>
<proteinExistence type="predicted"/>
<dbReference type="SUPFAM" id="SSF46785">
    <property type="entry name" value="Winged helix' DNA-binding domain"/>
    <property type="match status" value="1"/>
</dbReference>
<evidence type="ECO:0000259" key="1">
    <source>
        <dbReference type="SMART" id="SM00989"/>
    </source>
</evidence>
<accession>A0A0P8A2X8</accession>
<evidence type="ECO:0000313" key="3">
    <source>
        <dbReference type="Proteomes" id="UP000050360"/>
    </source>
</evidence>
<sequence>MESRTTAILYTDHGMIALDSPVKLKILEILENGTASFDELVEKSMKAKSTISVHLNDLKELDLIREKTFPNDKRKKFFVLNAIYLAFSQTPLNNHYKIQMDCISISNGNSFKEKLFCTLRYGMEAYGIDPAPILKTLGNSIGERISPELKSRSFAGILEELSVFWAEHELGEMNLLKGDQTEISVIDCYNCGKMPDVGKTLCSMDEGIIEGVLSSKLKSEFRVREIECYGTGYDNCKFVIEKLEV</sequence>
<gene>
    <name evidence="2" type="ORF">MPEBLZ_02984</name>
</gene>
<name>A0A0P8A2X8_9EURY</name>
<reference evidence="2 3" key="1">
    <citation type="submission" date="2015-09" db="EMBL/GenBank/DDBJ databases">
        <title>A metagenomics-based metabolic model of nitrate-dependent anaerobic oxidation of methane by Methanoperedens-like archaea.</title>
        <authorList>
            <person name="Arshad A."/>
            <person name="Speth D.R."/>
            <person name="De Graaf R.M."/>
            <person name="Op Den Camp H.J."/>
            <person name="Jetten M.S."/>
            <person name="Welte C.U."/>
        </authorList>
    </citation>
    <scope>NUCLEOTIDE SEQUENCE [LARGE SCALE GENOMIC DNA]</scope>
</reference>
<organism evidence="2 3">
    <name type="scientific">Candidatus Methanoperedens nitratireducens</name>
    <dbReference type="NCBI Taxonomy" id="1392998"/>
    <lineage>
        <taxon>Archaea</taxon>
        <taxon>Methanobacteriati</taxon>
        <taxon>Methanobacteriota</taxon>
        <taxon>Stenosarchaea group</taxon>
        <taxon>Methanomicrobia</taxon>
        <taxon>Methanosarcinales</taxon>
        <taxon>ANME-2 cluster</taxon>
        <taxon>Candidatus Methanoperedentaceae</taxon>
        <taxon>Candidatus Methanoperedens</taxon>
    </lineage>
</organism>